<organism evidence="2 3">
    <name type="scientific">Serendipita vermifera MAFF 305830</name>
    <dbReference type="NCBI Taxonomy" id="933852"/>
    <lineage>
        <taxon>Eukaryota</taxon>
        <taxon>Fungi</taxon>
        <taxon>Dikarya</taxon>
        <taxon>Basidiomycota</taxon>
        <taxon>Agaricomycotina</taxon>
        <taxon>Agaricomycetes</taxon>
        <taxon>Sebacinales</taxon>
        <taxon>Serendipitaceae</taxon>
        <taxon>Serendipita</taxon>
    </lineage>
</organism>
<dbReference type="PANTHER" id="PTHR45982">
    <property type="entry name" value="REGULATOR OF CHROMOSOME CONDENSATION"/>
    <property type="match status" value="1"/>
</dbReference>
<keyword evidence="3" id="KW-1185">Reference proteome</keyword>
<reference evidence="2 3" key="1">
    <citation type="submission" date="2014-04" db="EMBL/GenBank/DDBJ databases">
        <authorList>
            <consortium name="DOE Joint Genome Institute"/>
            <person name="Kuo A."/>
            <person name="Zuccaro A."/>
            <person name="Kohler A."/>
            <person name="Nagy L.G."/>
            <person name="Floudas D."/>
            <person name="Copeland A."/>
            <person name="Barry K.W."/>
            <person name="Cichocki N."/>
            <person name="Veneault-Fourrey C."/>
            <person name="LaButti K."/>
            <person name="Lindquist E.A."/>
            <person name="Lipzen A."/>
            <person name="Lundell T."/>
            <person name="Morin E."/>
            <person name="Murat C."/>
            <person name="Sun H."/>
            <person name="Tunlid A."/>
            <person name="Henrissat B."/>
            <person name="Grigoriev I.V."/>
            <person name="Hibbett D.S."/>
            <person name="Martin F."/>
            <person name="Nordberg H.P."/>
            <person name="Cantor M.N."/>
            <person name="Hua S.X."/>
        </authorList>
    </citation>
    <scope>NUCLEOTIDE SEQUENCE [LARGE SCALE GENOMIC DNA]</scope>
    <source>
        <strain evidence="2 3">MAFF 305830</strain>
    </source>
</reference>
<protein>
    <recommendedName>
        <fullName evidence="4">F-box domain-containing protein</fullName>
    </recommendedName>
</protein>
<sequence>MAKFENLPQELFLDEILPPLPVRDIVATFQVNRWFAKLGEDEVFWRRRLRQDYNYTVASTARESGFKFLYSRIHKPLLYVWGGSGHGRLGRPASQRIGQSMSDTQFWPMKLDIPGHRIIELATGGWSFSALDSKGRIHVWGQMMDGQAPASHGFSNSAKQAHRPMRLALSTPIRSISCGRGCSMALDQQGKVWCFESWGRPFLFEPNAFDPSHPDNAIIQVNCGWTFMAALNASGAVFVWSVFEDLVRNAIIFRDRELVTHGRNTHSPAVDGVIQCQTWIMRGIEPRRLPELPTLPKLTNGAEPQHRLVKIAAGDGFIVGLTNGGHVVKISMHPNSNWEYLLLFCETAKVKGLKEFQVEGGPTAPSKLRVANISAQLHVFVVYTTGNDSIVLLGDAWTTPTSIPRVEFTLQNRGVISIGLGHDHFAALLENGKLLTWGTSIATGMGDPYKIVPGKPGGFASERDKRESLTSLRYIPHINTPTEVRFDHELTKPRERFVFSMVASGHHVGALIVDLEEGEPEEIEVKPIGSKIFRYLRP</sequence>
<proteinExistence type="predicted"/>
<evidence type="ECO:0000256" key="1">
    <source>
        <dbReference type="PROSITE-ProRule" id="PRU00235"/>
    </source>
</evidence>
<dbReference type="InterPro" id="IPR009091">
    <property type="entry name" value="RCC1/BLIP-II"/>
</dbReference>
<feature type="repeat" description="RCC1" evidence="1">
    <location>
        <begin position="76"/>
        <end position="134"/>
    </location>
</feature>
<dbReference type="AlphaFoldDB" id="A0A0C3BDL2"/>
<dbReference type="OrthoDB" id="61110at2759"/>
<dbReference type="SUPFAM" id="SSF50985">
    <property type="entry name" value="RCC1/BLIP-II"/>
    <property type="match status" value="2"/>
</dbReference>
<dbReference type="InterPro" id="IPR051553">
    <property type="entry name" value="Ran_GTPase-activating"/>
</dbReference>
<dbReference type="PROSITE" id="PS50012">
    <property type="entry name" value="RCC1_3"/>
    <property type="match status" value="2"/>
</dbReference>
<dbReference type="GO" id="GO:0005737">
    <property type="term" value="C:cytoplasm"/>
    <property type="evidence" value="ECO:0007669"/>
    <property type="project" value="TreeGrafter"/>
</dbReference>
<gene>
    <name evidence="2" type="ORF">M408DRAFT_328777</name>
</gene>
<dbReference type="InterPro" id="IPR036047">
    <property type="entry name" value="F-box-like_dom_sf"/>
</dbReference>
<dbReference type="PANTHER" id="PTHR45982:SF3">
    <property type="entry name" value="F-BOX PROTEIN POF9"/>
    <property type="match status" value="1"/>
</dbReference>
<name>A0A0C3BDL2_SERVB</name>
<dbReference type="SUPFAM" id="SSF81383">
    <property type="entry name" value="F-box domain"/>
    <property type="match status" value="1"/>
</dbReference>
<reference evidence="3" key="2">
    <citation type="submission" date="2015-01" db="EMBL/GenBank/DDBJ databases">
        <title>Evolutionary Origins and Diversification of the Mycorrhizal Mutualists.</title>
        <authorList>
            <consortium name="DOE Joint Genome Institute"/>
            <consortium name="Mycorrhizal Genomics Consortium"/>
            <person name="Kohler A."/>
            <person name="Kuo A."/>
            <person name="Nagy L.G."/>
            <person name="Floudas D."/>
            <person name="Copeland A."/>
            <person name="Barry K.W."/>
            <person name="Cichocki N."/>
            <person name="Veneault-Fourrey C."/>
            <person name="LaButti K."/>
            <person name="Lindquist E.A."/>
            <person name="Lipzen A."/>
            <person name="Lundell T."/>
            <person name="Morin E."/>
            <person name="Murat C."/>
            <person name="Riley R."/>
            <person name="Ohm R."/>
            <person name="Sun H."/>
            <person name="Tunlid A."/>
            <person name="Henrissat B."/>
            <person name="Grigoriev I.V."/>
            <person name="Hibbett D.S."/>
            <person name="Martin F."/>
        </authorList>
    </citation>
    <scope>NUCLEOTIDE SEQUENCE [LARGE SCALE GENOMIC DNA]</scope>
    <source>
        <strain evidence="3">MAFF 305830</strain>
    </source>
</reference>
<dbReference type="HOGENOM" id="CLU_017519_1_0_1"/>
<accession>A0A0C3BDL2</accession>
<evidence type="ECO:0008006" key="4">
    <source>
        <dbReference type="Google" id="ProtNLM"/>
    </source>
</evidence>
<dbReference type="Proteomes" id="UP000054097">
    <property type="component" value="Unassembled WGS sequence"/>
</dbReference>
<dbReference type="STRING" id="933852.A0A0C3BDL2"/>
<dbReference type="GO" id="GO:0005085">
    <property type="term" value="F:guanyl-nucleotide exchange factor activity"/>
    <property type="evidence" value="ECO:0007669"/>
    <property type="project" value="TreeGrafter"/>
</dbReference>
<evidence type="ECO:0000313" key="2">
    <source>
        <dbReference type="EMBL" id="KIM29531.1"/>
    </source>
</evidence>
<evidence type="ECO:0000313" key="3">
    <source>
        <dbReference type="Proteomes" id="UP000054097"/>
    </source>
</evidence>
<dbReference type="InterPro" id="IPR000408">
    <property type="entry name" value="Reg_chr_condens"/>
</dbReference>
<dbReference type="EMBL" id="KN824288">
    <property type="protein sequence ID" value="KIM29531.1"/>
    <property type="molecule type" value="Genomic_DNA"/>
</dbReference>
<feature type="repeat" description="RCC1" evidence="1">
    <location>
        <begin position="135"/>
        <end position="189"/>
    </location>
</feature>
<dbReference type="Gene3D" id="2.130.10.30">
    <property type="entry name" value="Regulator of chromosome condensation 1/beta-lactamase-inhibitor protein II"/>
    <property type="match status" value="2"/>
</dbReference>